<dbReference type="PANTHER" id="PTHR11136">
    <property type="entry name" value="FOLYLPOLYGLUTAMATE SYNTHASE-RELATED"/>
    <property type="match status" value="1"/>
</dbReference>
<dbReference type="AlphaFoldDB" id="A0A560FG03"/>
<name>A0A560FG03_9PROT</name>
<evidence type="ECO:0000256" key="1">
    <source>
        <dbReference type="ARBA" id="ARBA00001946"/>
    </source>
</evidence>
<dbReference type="InterPro" id="IPR036565">
    <property type="entry name" value="Mur-like_cat_sf"/>
</dbReference>
<dbReference type="InterPro" id="IPR001645">
    <property type="entry name" value="Folylpolyglutamate_synth"/>
</dbReference>
<dbReference type="PROSITE" id="PS01012">
    <property type="entry name" value="FOLYLPOLYGLU_SYNT_2"/>
    <property type="match status" value="1"/>
</dbReference>
<keyword evidence="4 10" id="KW-0436">Ligase</keyword>
<dbReference type="Gene3D" id="3.40.1190.10">
    <property type="entry name" value="Mur-like, catalytic domain"/>
    <property type="match status" value="1"/>
</dbReference>
<evidence type="ECO:0000313" key="13">
    <source>
        <dbReference type="Proteomes" id="UP000316545"/>
    </source>
</evidence>
<dbReference type="EC" id="6.3.2.17" evidence="3"/>
<dbReference type="GO" id="GO:0005524">
    <property type="term" value="F:ATP binding"/>
    <property type="evidence" value="ECO:0007669"/>
    <property type="project" value="UniProtKB-KW"/>
</dbReference>
<gene>
    <name evidence="12" type="ORF">FBZ88_12136</name>
</gene>
<accession>A0A560FG03</accession>
<dbReference type="GO" id="GO:0008841">
    <property type="term" value="F:dihydrofolate synthase activity"/>
    <property type="evidence" value="ECO:0007669"/>
    <property type="project" value="TreeGrafter"/>
</dbReference>
<evidence type="ECO:0000256" key="8">
    <source>
        <dbReference type="ARBA" id="ARBA00022842"/>
    </source>
</evidence>
<dbReference type="GO" id="GO:0005737">
    <property type="term" value="C:cytoplasm"/>
    <property type="evidence" value="ECO:0007669"/>
    <property type="project" value="TreeGrafter"/>
</dbReference>
<evidence type="ECO:0000313" key="12">
    <source>
        <dbReference type="EMBL" id="TWB20542.1"/>
    </source>
</evidence>
<dbReference type="GO" id="GO:0004326">
    <property type="term" value="F:tetrahydrofolylpolyglutamate synthase activity"/>
    <property type="evidence" value="ECO:0007669"/>
    <property type="project" value="UniProtKB-EC"/>
</dbReference>
<evidence type="ECO:0000256" key="2">
    <source>
        <dbReference type="ARBA" id="ARBA00008276"/>
    </source>
</evidence>
<feature type="domain" description="Mur ligase central" evidence="11">
    <location>
        <begin position="48"/>
        <end position="189"/>
    </location>
</feature>
<dbReference type="InterPro" id="IPR018109">
    <property type="entry name" value="Folylpolyglutamate_synth_CS"/>
</dbReference>
<dbReference type="RefSeq" id="WP_145619599.1">
    <property type="nucleotide sequence ID" value="NZ_JAYNFR010000050.1"/>
</dbReference>
<evidence type="ECO:0000256" key="3">
    <source>
        <dbReference type="ARBA" id="ARBA00013025"/>
    </source>
</evidence>
<dbReference type="UniPathway" id="UPA00077">
    <property type="reaction ID" value="UER00157"/>
</dbReference>
<evidence type="ECO:0000256" key="5">
    <source>
        <dbReference type="ARBA" id="ARBA00022723"/>
    </source>
</evidence>
<dbReference type="SUPFAM" id="SSF53244">
    <property type="entry name" value="MurD-like peptide ligases, peptide-binding domain"/>
    <property type="match status" value="1"/>
</dbReference>
<comment type="similarity">
    <text evidence="2 10">Belongs to the folylpolyglutamate synthase family.</text>
</comment>
<comment type="catalytic activity">
    <reaction evidence="9">
        <text>(6S)-5,6,7,8-tetrahydrofolyl-(gamma-L-Glu)(n) + L-glutamate + ATP = (6S)-5,6,7,8-tetrahydrofolyl-(gamma-L-Glu)(n+1) + ADP + phosphate + H(+)</text>
        <dbReference type="Rhea" id="RHEA:10580"/>
        <dbReference type="Rhea" id="RHEA-COMP:14738"/>
        <dbReference type="Rhea" id="RHEA-COMP:14740"/>
        <dbReference type="ChEBI" id="CHEBI:15378"/>
        <dbReference type="ChEBI" id="CHEBI:29985"/>
        <dbReference type="ChEBI" id="CHEBI:30616"/>
        <dbReference type="ChEBI" id="CHEBI:43474"/>
        <dbReference type="ChEBI" id="CHEBI:141005"/>
        <dbReference type="ChEBI" id="CHEBI:456216"/>
        <dbReference type="EC" id="6.3.2.17"/>
    </reaction>
</comment>
<dbReference type="PANTHER" id="PTHR11136:SF0">
    <property type="entry name" value="DIHYDROFOLATE SYNTHETASE-RELATED"/>
    <property type="match status" value="1"/>
</dbReference>
<sequence>MVVSDLDQVLARLGQLHPKVIDLSLDRVKRLLDRLGRPQDHLPPVVHVAGTNGKGSTIAFLRAMLEAAGHRVHVYTSPHLVRFNERVRLAGRLVDDAALVTLLERCEAANQGDPITIFEIITCAAFLAYSEVPADVLLLETGLGGRLDATNVVDRPAATVVTRISFDHTQFLGDTLAAIAGEKAGIFKPGCPAVVGPQAPDVPLSVFRDRAAALGAPLAVAGADWSALATAVGFRFEGFGRTLDLPMPGLLGAHQIGNAGTAIAALQHLPLTVQDADIVTGLATVEWPGRLQRLTRGPLAQLLPGTQLWLDGGHNDSAGEVLGVQAERWTGTGEVLDLVVGMITSKVPADFLRPIAPYVRRLVAISIPGEEATRPAADIAEAARAVGIPHVTEAASPADAIAWLARQGAAPRTLICGSLYLAGSILADNG</sequence>
<dbReference type="InterPro" id="IPR036615">
    <property type="entry name" value="Mur_ligase_C_dom_sf"/>
</dbReference>
<comment type="cofactor">
    <cofactor evidence="1">
        <name>Mg(2+)</name>
        <dbReference type="ChEBI" id="CHEBI:18420"/>
    </cofactor>
</comment>
<proteinExistence type="inferred from homology"/>
<dbReference type="Proteomes" id="UP000316545">
    <property type="component" value="Unassembled WGS sequence"/>
</dbReference>
<organism evidence="12 13">
    <name type="scientific">Nitrospirillum amazonense</name>
    <dbReference type="NCBI Taxonomy" id="28077"/>
    <lineage>
        <taxon>Bacteria</taxon>
        <taxon>Pseudomonadati</taxon>
        <taxon>Pseudomonadota</taxon>
        <taxon>Alphaproteobacteria</taxon>
        <taxon>Rhodospirillales</taxon>
        <taxon>Azospirillaceae</taxon>
        <taxon>Nitrospirillum</taxon>
    </lineage>
</organism>
<keyword evidence="8" id="KW-0460">Magnesium</keyword>
<protein>
    <recommendedName>
        <fullName evidence="3">tetrahydrofolate synthase</fullName>
        <ecNumber evidence="3">6.3.2.17</ecNumber>
    </recommendedName>
</protein>
<evidence type="ECO:0000256" key="6">
    <source>
        <dbReference type="ARBA" id="ARBA00022741"/>
    </source>
</evidence>
<dbReference type="InterPro" id="IPR013221">
    <property type="entry name" value="Mur_ligase_cen"/>
</dbReference>
<dbReference type="EMBL" id="VITO01000021">
    <property type="protein sequence ID" value="TWB20542.1"/>
    <property type="molecule type" value="Genomic_DNA"/>
</dbReference>
<evidence type="ECO:0000256" key="4">
    <source>
        <dbReference type="ARBA" id="ARBA00022598"/>
    </source>
</evidence>
<keyword evidence="6 10" id="KW-0547">Nucleotide-binding</keyword>
<dbReference type="GO" id="GO:0046654">
    <property type="term" value="P:tetrahydrofolate biosynthetic process"/>
    <property type="evidence" value="ECO:0007669"/>
    <property type="project" value="UniProtKB-UniPathway"/>
</dbReference>
<dbReference type="FunFam" id="3.40.1190.10:FF:000011">
    <property type="entry name" value="Folylpolyglutamate synthase/dihydrofolate synthase"/>
    <property type="match status" value="1"/>
</dbReference>
<dbReference type="SUPFAM" id="SSF53623">
    <property type="entry name" value="MurD-like peptide ligases, catalytic domain"/>
    <property type="match status" value="1"/>
</dbReference>
<evidence type="ECO:0000256" key="10">
    <source>
        <dbReference type="PIRNR" id="PIRNR001563"/>
    </source>
</evidence>
<dbReference type="NCBIfam" id="TIGR01499">
    <property type="entry name" value="folC"/>
    <property type="match status" value="1"/>
</dbReference>
<evidence type="ECO:0000256" key="7">
    <source>
        <dbReference type="ARBA" id="ARBA00022840"/>
    </source>
</evidence>
<dbReference type="PIRSF" id="PIRSF001563">
    <property type="entry name" value="Folylpolyglu_synth"/>
    <property type="match status" value="1"/>
</dbReference>
<reference evidence="12 13" key="1">
    <citation type="submission" date="2019-06" db="EMBL/GenBank/DDBJ databases">
        <title>Genomic Encyclopedia of Type Strains, Phase IV (KMG-V): Genome sequencing to study the core and pangenomes of soil and plant-associated prokaryotes.</title>
        <authorList>
            <person name="Whitman W."/>
        </authorList>
    </citation>
    <scope>NUCLEOTIDE SEQUENCE [LARGE SCALE GENOMIC DNA]</scope>
    <source>
        <strain evidence="12 13">BR 11865</strain>
    </source>
</reference>
<dbReference type="Gene3D" id="3.90.190.20">
    <property type="entry name" value="Mur ligase, C-terminal domain"/>
    <property type="match status" value="1"/>
</dbReference>
<dbReference type="Pfam" id="PF08245">
    <property type="entry name" value="Mur_ligase_M"/>
    <property type="match status" value="1"/>
</dbReference>
<comment type="caution">
    <text evidence="12">The sequence shown here is derived from an EMBL/GenBank/DDBJ whole genome shotgun (WGS) entry which is preliminary data.</text>
</comment>
<evidence type="ECO:0000259" key="11">
    <source>
        <dbReference type="Pfam" id="PF08245"/>
    </source>
</evidence>
<keyword evidence="5" id="KW-0479">Metal-binding</keyword>
<keyword evidence="7 10" id="KW-0067">ATP-binding</keyword>
<keyword evidence="13" id="KW-1185">Reference proteome</keyword>
<evidence type="ECO:0000256" key="9">
    <source>
        <dbReference type="ARBA" id="ARBA00047493"/>
    </source>
</evidence>
<dbReference type="GO" id="GO:0046872">
    <property type="term" value="F:metal ion binding"/>
    <property type="evidence" value="ECO:0007669"/>
    <property type="project" value="UniProtKB-KW"/>
</dbReference>